<dbReference type="AlphaFoldDB" id="A0A0G1K7Z9"/>
<feature type="region of interest" description="Disordered" evidence="1">
    <location>
        <begin position="95"/>
        <end position="121"/>
    </location>
</feature>
<feature type="compositionally biased region" description="Acidic residues" evidence="1">
    <location>
        <begin position="98"/>
        <end position="109"/>
    </location>
</feature>
<sequence>MTLPAPVLALVSIIVGAAIIAATVTFYQRETTGIDTKYLGRSGVEIDATYVDPLNKITEGPNYSDSNNPGTGGNGVFLGDDADFDGLTITQEQLLGTDIDDPDTDDDGASDGIEVLLNTDPKDPTSGGLAYIPYPIGGVPPIGNETPAEKLILNRFYKQVRNLTKGEAVWQDSTTAAFGDTVAFIIHLELTNPSSAISLSATIADKLGKGLQYINDSGFIVTMNSEPEPLPPLWRDGHSLTVSPELNPQKPVTIEITFNVAVVNDPLIQNMDLTVNQAILTIQDKVYADSAIVRLNK</sequence>
<organism evidence="3 4">
    <name type="scientific">candidate division Kazan bacterium GW2011_GWA1_44_22</name>
    <dbReference type="NCBI Taxonomy" id="1620410"/>
    <lineage>
        <taxon>Bacteria</taxon>
        <taxon>Bacteria division Kazan-3B-28</taxon>
    </lineage>
</organism>
<name>A0A0G1K7Z9_UNCK3</name>
<feature type="transmembrane region" description="Helical" evidence="2">
    <location>
        <begin position="6"/>
        <end position="27"/>
    </location>
</feature>
<evidence type="ECO:0000256" key="1">
    <source>
        <dbReference type="SAM" id="MobiDB-lite"/>
    </source>
</evidence>
<evidence type="ECO:0000256" key="2">
    <source>
        <dbReference type="SAM" id="Phobius"/>
    </source>
</evidence>
<keyword evidence="2" id="KW-1133">Transmembrane helix</keyword>
<dbReference type="Gene3D" id="2.60.40.740">
    <property type="match status" value="1"/>
</dbReference>
<reference evidence="3 4" key="1">
    <citation type="journal article" date="2015" name="Nature">
        <title>rRNA introns, odd ribosomes, and small enigmatic genomes across a large radiation of phyla.</title>
        <authorList>
            <person name="Brown C.T."/>
            <person name="Hug L.A."/>
            <person name="Thomas B.C."/>
            <person name="Sharon I."/>
            <person name="Castelle C.J."/>
            <person name="Singh A."/>
            <person name="Wilkins M.J."/>
            <person name="Williams K.H."/>
            <person name="Banfield J.F."/>
        </authorList>
    </citation>
    <scope>NUCLEOTIDE SEQUENCE [LARGE SCALE GENOMIC DNA]</scope>
</reference>
<accession>A0A0G1K7Z9</accession>
<comment type="caution">
    <text evidence="3">The sequence shown here is derived from an EMBL/GenBank/DDBJ whole genome shotgun (WGS) entry which is preliminary data.</text>
</comment>
<dbReference type="Proteomes" id="UP000034752">
    <property type="component" value="Unassembled WGS sequence"/>
</dbReference>
<keyword evidence="2" id="KW-0812">Transmembrane</keyword>
<evidence type="ECO:0000313" key="3">
    <source>
        <dbReference type="EMBL" id="KKT52442.1"/>
    </source>
</evidence>
<gene>
    <name evidence="3" type="ORF">VE96_C0019G0006</name>
</gene>
<protein>
    <submittedName>
        <fullName evidence="3">Outer membrane adhesin-like protein, nonfunctional</fullName>
    </submittedName>
</protein>
<evidence type="ECO:0000313" key="4">
    <source>
        <dbReference type="Proteomes" id="UP000034752"/>
    </source>
</evidence>
<keyword evidence="2" id="KW-0472">Membrane</keyword>
<proteinExistence type="predicted"/>
<dbReference type="EMBL" id="LCIJ01000019">
    <property type="protein sequence ID" value="KKT52442.1"/>
    <property type="molecule type" value="Genomic_DNA"/>
</dbReference>